<dbReference type="KEGG" id="knv:Pan216_28070"/>
<keyword evidence="4 7" id="KW-0812">Transmembrane</keyword>
<keyword evidence="10" id="KW-1185">Reference proteome</keyword>
<dbReference type="SUPFAM" id="SSF103473">
    <property type="entry name" value="MFS general substrate transporter"/>
    <property type="match status" value="2"/>
</dbReference>
<comment type="subcellular location">
    <subcellularLocation>
        <location evidence="1">Cell membrane</location>
        <topology evidence="1">Multi-pass membrane protein</topology>
    </subcellularLocation>
</comment>
<keyword evidence="3" id="KW-1003">Cell membrane</keyword>
<evidence type="ECO:0000256" key="4">
    <source>
        <dbReference type="ARBA" id="ARBA00022692"/>
    </source>
</evidence>
<feature type="transmembrane region" description="Helical" evidence="7">
    <location>
        <begin position="227"/>
        <end position="245"/>
    </location>
</feature>
<evidence type="ECO:0000256" key="5">
    <source>
        <dbReference type="ARBA" id="ARBA00022989"/>
    </source>
</evidence>
<feature type="transmembrane region" description="Helical" evidence="7">
    <location>
        <begin position="138"/>
        <end position="159"/>
    </location>
</feature>
<organism evidence="9 10">
    <name type="scientific">Kolteria novifilia</name>
    <dbReference type="NCBI Taxonomy" id="2527975"/>
    <lineage>
        <taxon>Bacteria</taxon>
        <taxon>Pseudomonadati</taxon>
        <taxon>Planctomycetota</taxon>
        <taxon>Planctomycetia</taxon>
        <taxon>Kolteriales</taxon>
        <taxon>Kolteriaceae</taxon>
        <taxon>Kolteria</taxon>
    </lineage>
</organism>
<dbReference type="PANTHER" id="PTHR42718">
    <property type="entry name" value="MAJOR FACILITATOR SUPERFAMILY MULTIDRUG TRANSPORTER MFSC"/>
    <property type="match status" value="1"/>
</dbReference>
<feature type="transmembrane region" description="Helical" evidence="7">
    <location>
        <begin position="266"/>
        <end position="289"/>
    </location>
</feature>
<evidence type="ECO:0000313" key="10">
    <source>
        <dbReference type="Proteomes" id="UP000317093"/>
    </source>
</evidence>
<dbReference type="EMBL" id="CP036279">
    <property type="protein sequence ID" value="QDU61942.1"/>
    <property type="molecule type" value="Genomic_DNA"/>
</dbReference>
<feature type="domain" description="Major facilitator superfamily (MFS) profile" evidence="8">
    <location>
        <begin position="10"/>
        <end position="469"/>
    </location>
</feature>
<dbReference type="InterPro" id="IPR020846">
    <property type="entry name" value="MFS_dom"/>
</dbReference>
<name>A0A518B4R1_9BACT</name>
<dbReference type="PANTHER" id="PTHR42718:SF46">
    <property type="entry name" value="BLR6921 PROTEIN"/>
    <property type="match status" value="1"/>
</dbReference>
<keyword evidence="6 7" id="KW-0472">Membrane</keyword>
<dbReference type="AlphaFoldDB" id="A0A518B4R1"/>
<dbReference type="Gene3D" id="1.20.1720.10">
    <property type="entry name" value="Multidrug resistance protein D"/>
    <property type="match status" value="1"/>
</dbReference>
<protein>
    <submittedName>
        <fullName evidence="9">Multidrug resistance protein stp</fullName>
    </submittedName>
</protein>
<dbReference type="InterPro" id="IPR036259">
    <property type="entry name" value="MFS_trans_sf"/>
</dbReference>
<feature type="transmembrane region" description="Helical" evidence="7">
    <location>
        <begin position="12"/>
        <end position="34"/>
    </location>
</feature>
<feature type="transmembrane region" description="Helical" evidence="7">
    <location>
        <begin position="439"/>
        <end position="465"/>
    </location>
</feature>
<feature type="transmembrane region" description="Helical" evidence="7">
    <location>
        <begin position="401"/>
        <end position="419"/>
    </location>
</feature>
<dbReference type="Proteomes" id="UP000317093">
    <property type="component" value="Chromosome"/>
</dbReference>
<feature type="transmembrane region" description="Helical" evidence="7">
    <location>
        <begin position="331"/>
        <end position="348"/>
    </location>
</feature>
<dbReference type="PROSITE" id="PS50850">
    <property type="entry name" value="MFS"/>
    <property type="match status" value="1"/>
</dbReference>
<reference evidence="9 10" key="1">
    <citation type="submission" date="2019-02" db="EMBL/GenBank/DDBJ databases">
        <title>Deep-cultivation of Planctomycetes and their phenomic and genomic characterization uncovers novel biology.</title>
        <authorList>
            <person name="Wiegand S."/>
            <person name="Jogler M."/>
            <person name="Boedeker C."/>
            <person name="Pinto D."/>
            <person name="Vollmers J."/>
            <person name="Rivas-Marin E."/>
            <person name="Kohn T."/>
            <person name="Peeters S.H."/>
            <person name="Heuer A."/>
            <person name="Rast P."/>
            <person name="Oberbeckmann S."/>
            <person name="Bunk B."/>
            <person name="Jeske O."/>
            <person name="Meyerdierks A."/>
            <person name="Storesund J.E."/>
            <person name="Kallscheuer N."/>
            <person name="Luecker S."/>
            <person name="Lage O.M."/>
            <person name="Pohl T."/>
            <person name="Merkel B.J."/>
            <person name="Hornburger P."/>
            <person name="Mueller R.-W."/>
            <person name="Bruemmer F."/>
            <person name="Labrenz M."/>
            <person name="Spormann A.M."/>
            <person name="Op den Camp H."/>
            <person name="Overmann J."/>
            <person name="Amann R."/>
            <person name="Jetten M.S.M."/>
            <person name="Mascher T."/>
            <person name="Medema M.H."/>
            <person name="Devos D.P."/>
            <person name="Kaster A.-K."/>
            <person name="Ovreas L."/>
            <person name="Rohde M."/>
            <person name="Galperin M.Y."/>
            <person name="Jogler C."/>
        </authorList>
    </citation>
    <scope>NUCLEOTIDE SEQUENCE [LARGE SCALE GENOMIC DNA]</scope>
    <source>
        <strain evidence="9 10">Pan216</strain>
    </source>
</reference>
<feature type="transmembrane region" description="Helical" evidence="7">
    <location>
        <begin position="46"/>
        <end position="64"/>
    </location>
</feature>
<evidence type="ECO:0000256" key="3">
    <source>
        <dbReference type="ARBA" id="ARBA00022475"/>
    </source>
</evidence>
<feature type="transmembrane region" description="Helical" evidence="7">
    <location>
        <begin position="354"/>
        <end position="371"/>
    </location>
</feature>
<dbReference type="RefSeq" id="WP_419193620.1">
    <property type="nucleotide sequence ID" value="NZ_CP036279.1"/>
</dbReference>
<proteinExistence type="predicted"/>
<accession>A0A518B4R1</accession>
<feature type="transmembrane region" description="Helical" evidence="7">
    <location>
        <begin position="108"/>
        <end position="126"/>
    </location>
</feature>
<dbReference type="Gene3D" id="1.20.1250.20">
    <property type="entry name" value="MFS general substrate transporter like domains"/>
    <property type="match status" value="1"/>
</dbReference>
<evidence type="ECO:0000313" key="9">
    <source>
        <dbReference type="EMBL" id="QDU61942.1"/>
    </source>
</evidence>
<feature type="transmembrane region" description="Helical" evidence="7">
    <location>
        <begin position="301"/>
        <end position="319"/>
    </location>
</feature>
<evidence type="ECO:0000256" key="2">
    <source>
        <dbReference type="ARBA" id="ARBA00022448"/>
    </source>
</evidence>
<evidence type="ECO:0000256" key="6">
    <source>
        <dbReference type="ARBA" id="ARBA00023136"/>
    </source>
</evidence>
<dbReference type="Pfam" id="PF07690">
    <property type="entry name" value="MFS_1"/>
    <property type="match status" value="1"/>
</dbReference>
<feature type="transmembrane region" description="Helical" evidence="7">
    <location>
        <begin position="165"/>
        <end position="184"/>
    </location>
</feature>
<evidence type="ECO:0000256" key="1">
    <source>
        <dbReference type="ARBA" id="ARBA00004651"/>
    </source>
</evidence>
<keyword evidence="2" id="KW-0813">Transport</keyword>
<dbReference type="GO" id="GO:0005886">
    <property type="term" value="C:plasma membrane"/>
    <property type="evidence" value="ECO:0007669"/>
    <property type="project" value="UniProtKB-SubCell"/>
</dbReference>
<evidence type="ECO:0000256" key="7">
    <source>
        <dbReference type="SAM" id="Phobius"/>
    </source>
</evidence>
<feature type="transmembrane region" description="Helical" evidence="7">
    <location>
        <begin position="76"/>
        <end position="102"/>
    </location>
</feature>
<dbReference type="PRINTS" id="PR01036">
    <property type="entry name" value="TCRTETB"/>
</dbReference>
<sequence length="480" mass="50300">MANDRTKWITLLCAGSGVIMTLIDILALTVAIPSIQSALKVSVSELSWVLIAYQLCYAAVMVLGGRLGDLHGHKRVFVAGLILFTSASASCGLSLDVIMLIASRSIQGIGAALLVPSAVAMVSNAFPAEERHKATGILFGISGVGQALGPLLGGTLTQFLGWRSIFFVNVPIAIVSLLGTLAFVPSLGASGKRQSLDIAGALTLSLGTFAIVLAMNEGDQIGWFSPWLYALVATAIVLLIAFILIEGKASAPIIELSLVLNRDIAGTVMVGFLRNFVATALIFYGTLYLQNILGYSPTGTGLMFLPFTLMVVITGPLAGQLASRLGPKRPLLIGLVFVMISQFIMATASEESGFLLLMGAMLLAGTGHGLGTSLEAQTALTSVEESETGVTVGLISMMREIGGVMGIAATQILFSYVRISHSYGNPPVGPTPDLQDNFFILGFMLTMDWVAGVAVASFIFAVFLLTPGRATPRAALVEPI</sequence>
<evidence type="ECO:0000259" key="8">
    <source>
        <dbReference type="PROSITE" id="PS50850"/>
    </source>
</evidence>
<keyword evidence="5 7" id="KW-1133">Transmembrane helix</keyword>
<dbReference type="CDD" id="cd17321">
    <property type="entry name" value="MFS_MMR_MDR_like"/>
    <property type="match status" value="1"/>
</dbReference>
<dbReference type="InterPro" id="IPR011701">
    <property type="entry name" value="MFS"/>
</dbReference>
<feature type="transmembrane region" description="Helical" evidence="7">
    <location>
        <begin position="196"/>
        <end position="215"/>
    </location>
</feature>
<dbReference type="GO" id="GO:0022857">
    <property type="term" value="F:transmembrane transporter activity"/>
    <property type="evidence" value="ECO:0007669"/>
    <property type="project" value="InterPro"/>
</dbReference>
<gene>
    <name evidence="9" type="primary">stp_2</name>
    <name evidence="9" type="ORF">Pan216_28070</name>
</gene>